<keyword evidence="1" id="KW-0812">Transmembrane</keyword>
<keyword evidence="1" id="KW-0472">Membrane</keyword>
<feature type="transmembrane region" description="Helical" evidence="1">
    <location>
        <begin position="400"/>
        <end position="418"/>
    </location>
</feature>
<dbReference type="AlphaFoldDB" id="A0A5Q0NZV7"/>
<dbReference type="EMBL" id="WITK01000006">
    <property type="protein sequence ID" value="MQW91947.1"/>
    <property type="molecule type" value="Genomic_DNA"/>
</dbReference>
<sequence length="423" mass="49281">MSQKKAKIEELLALSNDLDFKNNSISGTVTPVTAADIALINVFIEQTFGDDFKFDGITPKANETSLFRLNLIQDSSNYATYQSYIQHKLDITKKINCSDADVIYENLNEMKNGQADYIPELKLFTKFIRCLSENYYQKDNVLIFFSKNYCEVPVQPRAFEKYLDSVKLYKENKKLTKSLQEFLNWITEQKTEGDVTEPLNAHKSELYVIVATEIIENLITIDKNDRIFNLIKNIENVINDTKSKYSLYLDDFKYSKFIEKINKHSEEFLNKVNKVITDLQSQILAIPLTISAITFFKDPDKVNTYIYAGFLVYLMMVFYSGCQQAYNLTHIRIQIKQFNESAKLPKELSTEWKKEIKPVNQKILCHQIFLLIVSLFIGFLIGVCIINIDFLFSLFSKINYFYFFSIVFFCCIAYLLIIKNLKN</sequence>
<proteinExistence type="predicted"/>
<evidence type="ECO:0000313" key="5">
    <source>
        <dbReference type="Proteomes" id="UP000480556"/>
    </source>
</evidence>
<dbReference type="RefSeq" id="WP_153370291.1">
    <property type="nucleotide sequence ID" value="NZ_CP045650.1"/>
</dbReference>
<dbReference type="EMBL" id="CP045650">
    <property type="protein sequence ID" value="QGA10044.1"/>
    <property type="molecule type" value="Genomic_DNA"/>
</dbReference>
<dbReference type="Proteomes" id="UP000480556">
    <property type="component" value="Unassembled WGS sequence"/>
</dbReference>
<name>A0A5Q0NZV7_9GAMM</name>
<feature type="transmembrane region" description="Helical" evidence="1">
    <location>
        <begin position="304"/>
        <end position="322"/>
    </location>
</feature>
<evidence type="ECO:0000256" key="1">
    <source>
        <dbReference type="SAM" id="Phobius"/>
    </source>
</evidence>
<feature type="transmembrane region" description="Helical" evidence="1">
    <location>
        <begin position="363"/>
        <end position="388"/>
    </location>
</feature>
<evidence type="ECO:0000313" key="3">
    <source>
        <dbReference type="EMBL" id="QGA10044.1"/>
    </source>
</evidence>
<accession>A0A5Q0NZV7</accession>
<reference evidence="4 5" key="1">
    <citation type="submission" date="2019-10" db="EMBL/GenBank/DDBJ databases">
        <authorList>
            <person name="Dong K."/>
        </authorList>
    </citation>
    <scope>NUCLEOTIDE SEQUENCE [LARGE SCALE GENOMIC DNA]</scope>
    <source>
        <strain evidence="3">Dk386</strain>
        <strain evidence="4">dk386</strain>
        <strain evidence="5">dk771</strain>
        <strain evidence="2">Dk771</strain>
    </source>
</reference>
<evidence type="ECO:0000313" key="2">
    <source>
        <dbReference type="EMBL" id="MQW91947.1"/>
    </source>
</evidence>
<gene>
    <name evidence="3" type="ORF">GFH30_00910</name>
    <name evidence="2" type="ORF">GHJ48_05970</name>
</gene>
<keyword evidence="1" id="KW-1133">Transmembrane helix</keyword>
<keyword evidence="4" id="KW-1185">Reference proteome</keyword>
<evidence type="ECO:0000313" key="4">
    <source>
        <dbReference type="Proteomes" id="UP000327478"/>
    </source>
</evidence>
<dbReference type="Proteomes" id="UP000327478">
    <property type="component" value="Chromosome"/>
</dbReference>
<organism evidence="2 5">
    <name type="scientific">Acinetobacter wanghuae</name>
    <dbReference type="NCBI Taxonomy" id="2662362"/>
    <lineage>
        <taxon>Bacteria</taxon>
        <taxon>Pseudomonadati</taxon>
        <taxon>Pseudomonadota</taxon>
        <taxon>Gammaproteobacteria</taxon>
        <taxon>Moraxellales</taxon>
        <taxon>Moraxellaceae</taxon>
        <taxon>Acinetobacter</taxon>
    </lineage>
</organism>
<protein>
    <submittedName>
        <fullName evidence="2">Uncharacterized protein</fullName>
    </submittedName>
</protein>